<dbReference type="InterPro" id="IPR050109">
    <property type="entry name" value="HTH-type_TetR-like_transc_reg"/>
</dbReference>
<reference evidence="6 7" key="1">
    <citation type="submission" date="2021-01" db="EMBL/GenBank/DDBJ databases">
        <title>WGS of actinomycetes isolated from Thailand.</title>
        <authorList>
            <person name="Thawai C."/>
        </authorList>
    </citation>
    <scope>NUCLEOTIDE SEQUENCE [LARGE SCALE GENOMIC DNA]</scope>
    <source>
        <strain evidence="6 7">LPG 2</strain>
    </source>
</reference>
<dbReference type="InterPro" id="IPR001647">
    <property type="entry name" value="HTH_TetR"/>
</dbReference>
<evidence type="ECO:0000256" key="3">
    <source>
        <dbReference type="ARBA" id="ARBA00023163"/>
    </source>
</evidence>
<keyword evidence="3" id="KW-0804">Transcription</keyword>
<feature type="domain" description="HTH tetR-type" evidence="5">
    <location>
        <begin position="13"/>
        <end position="73"/>
    </location>
</feature>
<keyword evidence="1" id="KW-0805">Transcription regulation</keyword>
<gene>
    <name evidence="6" type="ORF">JK358_10465</name>
</gene>
<name>A0ABS1M2D4_9NOCA</name>
<keyword evidence="2 4" id="KW-0238">DNA-binding</keyword>
<feature type="DNA-binding region" description="H-T-H motif" evidence="4">
    <location>
        <begin position="36"/>
        <end position="55"/>
    </location>
</feature>
<evidence type="ECO:0000256" key="1">
    <source>
        <dbReference type="ARBA" id="ARBA00023015"/>
    </source>
</evidence>
<sequence length="199" mass="22118">MTVNKVGRPSKTRERTVEILRAMAGVVAREGLANATLSRVAAAAGMQRTLVLHYFGSRDSLMRAFVTEAVAAYGSAMLRTTATDPVAARIDAMFEPGAYPDREDLIIWTELVALAARDPQARNQLRDLWTHHWLPELEQQLHTEYPHATPDSIATAAYALTCLFEAHWAFDLQDVTTPARRTQAKRAAHAILTTLTDHR</sequence>
<evidence type="ECO:0000259" key="5">
    <source>
        <dbReference type="PROSITE" id="PS50977"/>
    </source>
</evidence>
<proteinExistence type="predicted"/>
<dbReference type="InterPro" id="IPR009057">
    <property type="entry name" value="Homeodomain-like_sf"/>
</dbReference>
<evidence type="ECO:0000256" key="2">
    <source>
        <dbReference type="ARBA" id="ARBA00023125"/>
    </source>
</evidence>
<organism evidence="6 7">
    <name type="scientific">Nocardia acididurans</name>
    <dbReference type="NCBI Taxonomy" id="2802282"/>
    <lineage>
        <taxon>Bacteria</taxon>
        <taxon>Bacillati</taxon>
        <taxon>Actinomycetota</taxon>
        <taxon>Actinomycetes</taxon>
        <taxon>Mycobacteriales</taxon>
        <taxon>Nocardiaceae</taxon>
        <taxon>Nocardia</taxon>
    </lineage>
</organism>
<protein>
    <submittedName>
        <fullName evidence="6">TetR family transcriptional regulator</fullName>
    </submittedName>
</protein>
<accession>A0ABS1M2D4</accession>
<dbReference type="Proteomes" id="UP000602198">
    <property type="component" value="Unassembled WGS sequence"/>
</dbReference>
<comment type="caution">
    <text evidence="6">The sequence shown here is derived from an EMBL/GenBank/DDBJ whole genome shotgun (WGS) entry which is preliminary data.</text>
</comment>
<keyword evidence="7" id="KW-1185">Reference proteome</keyword>
<dbReference type="PANTHER" id="PTHR30055">
    <property type="entry name" value="HTH-TYPE TRANSCRIPTIONAL REGULATOR RUTR"/>
    <property type="match status" value="1"/>
</dbReference>
<dbReference type="RefSeq" id="WP_201946072.1">
    <property type="nucleotide sequence ID" value="NZ_JAERRJ010000003.1"/>
</dbReference>
<evidence type="ECO:0000313" key="6">
    <source>
        <dbReference type="EMBL" id="MBL1074817.1"/>
    </source>
</evidence>
<dbReference type="PANTHER" id="PTHR30055:SF234">
    <property type="entry name" value="HTH-TYPE TRANSCRIPTIONAL REGULATOR BETI"/>
    <property type="match status" value="1"/>
</dbReference>
<dbReference type="Gene3D" id="1.10.357.10">
    <property type="entry name" value="Tetracycline Repressor, domain 2"/>
    <property type="match status" value="1"/>
</dbReference>
<dbReference type="PROSITE" id="PS50977">
    <property type="entry name" value="HTH_TETR_2"/>
    <property type="match status" value="1"/>
</dbReference>
<dbReference type="SUPFAM" id="SSF46689">
    <property type="entry name" value="Homeodomain-like"/>
    <property type="match status" value="1"/>
</dbReference>
<evidence type="ECO:0000256" key="4">
    <source>
        <dbReference type="PROSITE-ProRule" id="PRU00335"/>
    </source>
</evidence>
<evidence type="ECO:0000313" key="7">
    <source>
        <dbReference type="Proteomes" id="UP000602198"/>
    </source>
</evidence>
<dbReference type="Pfam" id="PF00440">
    <property type="entry name" value="TetR_N"/>
    <property type="match status" value="1"/>
</dbReference>
<dbReference type="EMBL" id="JAERRJ010000003">
    <property type="protein sequence ID" value="MBL1074817.1"/>
    <property type="molecule type" value="Genomic_DNA"/>
</dbReference>